<reference evidence="1" key="1">
    <citation type="journal article" date="2020" name="New Phytol.">
        <title>Comparative genomics reveals dynamic genome evolution in host specialist ectomycorrhizal fungi.</title>
        <authorList>
            <person name="Lofgren L.A."/>
            <person name="Nguyen N.H."/>
            <person name="Vilgalys R."/>
            <person name="Ruytinx J."/>
            <person name="Liao H.L."/>
            <person name="Branco S."/>
            <person name="Kuo A."/>
            <person name="LaButti K."/>
            <person name="Lipzen A."/>
            <person name="Andreopoulos W."/>
            <person name="Pangilinan J."/>
            <person name="Riley R."/>
            <person name="Hundley H."/>
            <person name="Na H."/>
            <person name="Barry K."/>
            <person name="Grigoriev I.V."/>
            <person name="Stajich J.E."/>
            <person name="Kennedy P.G."/>
        </authorList>
    </citation>
    <scope>NUCLEOTIDE SEQUENCE</scope>
    <source>
        <strain evidence="1">FC423</strain>
    </source>
</reference>
<keyword evidence="2" id="KW-1185">Reference proteome</keyword>
<evidence type="ECO:0000313" key="1">
    <source>
        <dbReference type="EMBL" id="KAG2108224.1"/>
    </source>
</evidence>
<dbReference type="Proteomes" id="UP000823399">
    <property type="component" value="Unassembled WGS sequence"/>
</dbReference>
<name>A0A9P7F7B5_9AGAM</name>
<organism evidence="1 2">
    <name type="scientific">Suillus discolor</name>
    <dbReference type="NCBI Taxonomy" id="1912936"/>
    <lineage>
        <taxon>Eukaryota</taxon>
        <taxon>Fungi</taxon>
        <taxon>Dikarya</taxon>
        <taxon>Basidiomycota</taxon>
        <taxon>Agaricomycotina</taxon>
        <taxon>Agaricomycetes</taxon>
        <taxon>Agaricomycetidae</taxon>
        <taxon>Boletales</taxon>
        <taxon>Suillineae</taxon>
        <taxon>Suillaceae</taxon>
        <taxon>Suillus</taxon>
    </lineage>
</organism>
<accession>A0A9P7F7B5</accession>
<dbReference type="RefSeq" id="XP_041292743.1">
    <property type="nucleotide sequence ID" value="XM_041433716.1"/>
</dbReference>
<dbReference type="EMBL" id="JABBWM010000028">
    <property type="protein sequence ID" value="KAG2108224.1"/>
    <property type="molecule type" value="Genomic_DNA"/>
</dbReference>
<proteinExistence type="predicted"/>
<comment type="caution">
    <text evidence="1">The sequence shown here is derived from an EMBL/GenBank/DDBJ whole genome shotgun (WGS) entry which is preliminary data.</text>
</comment>
<dbReference type="GeneID" id="64695975"/>
<protein>
    <submittedName>
        <fullName evidence="1">Uncharacterized protein</fullName>
    </submittedName>
</protein>
<dbReference type="AlphaFoldDB" id="A0A9P7F7B5"/>
<evidence type="ECO:0000313" key="2">
    <source>
        <dbReference type="Proteomes" id="UP000823399"/>
    </source>
</evidence>
<sequence length="347" mass="38702">MPWLSSSLDRGLGEGPFDKQSKLLHGTDMHVGTLPINGTNFHIYLQSPVAFWCFIHITTGLYHDPIHGIGLTQEALACAWKDFTVPGNFPPLSDISASLHLTMIHIPLVFEPPAIVLQCSIIIIIEPDDCNESHTLCRDKWPAEGNPLSTYQEALQSDLRHAKPISSWSQIPIVWPVHCTCIPEFLNLSTHNGSVITRSSAHTMVSGNKDSVPCDLNILISCRLWKEHLTTSNFQMSSNTLNNNEHQGDDVENERCDHSHQNHIVEAVAVNQLRFTAPAVPLTGLQVMNDLVPLMEWFLTTKADPLVERIFQTRLEIVDRDIHIKIEAVSEISRVKIRAMHGGGIGC</sequence>
<gene>
    <name evidence="1" type="ORF">F5147DRAFT_652946</name>
</gene>